<sequence length="373" mass="43007">MLLNEFPPIHDSVFELRIIINAESESDLMSFSFFKPSRPKTPQEVVKAIKDSLMALDTKTVVEVKALEKALEEVEKNISSLRGMLSGDGEVEPNADQAVQLALEFCKEDVISLVIHKLHILGWEARKDLLHCWSILLKQKVGETYCCVQYFEEHFELLDSLVVCYDNKEIALHCGSMLRECIKFPSLAKYILESACFELFFKFVELPNFDVASDAFSTFKDLLTKHDSVVSEFLTSHYSEFFDVYERLLTSSNYVTRRQSLKLLSDFLLEPPNSHIMKKFILEVRYLKVIMTLLKDSSRNIQISAFHIFKIFVANPNKPQEVKIILARNHEKLLELLNNLSPGKGSEDDQFEEEKELIIEEIQKMSGLKNLEH</sequence>
<proteinExistence type="inferred from homology"/>
<dbReference type="Proteomes" id="UP000682877">
    <property type="component" value="Chromosome 6"/>
</dbReference>
<dbReference type="Pfam" id="PF08569">
    <property type="entry name" value="Mo25"/>
    <property type="match status" value="1"/>
</dbReference>
<dbReference type="SUPFAM" id="SSF48371">
    <property type="entry name" value="ARM repeat"/>
    <property type="match status" value="1"/>
</dbReference>
<reference evidence="2" key="1">
    <citation type="submission" date="2021-01" db="EMBL/GenBank/DDBJ databases">
        <authorList>
            <person name="Bezrukov I."/>
        </authorList>
    </citation>
    <scope>NUCLEOTIDE SEQUENCE</scope>
</reference>
<evidence type="ECO:0000313" key="3">
    <source>
        <dbReference type="Proteomes" id="UP000682877"/>
    </source>
</evidence>
<dbReference type="Gene3D" id="1.25.10.10">
    <property type="entry name" value="Leucine-rich Repeat Variant"/>
    <property type="match status" value="1"/>
</dbReference>
<comment type="similarity">
    <text evidence="1">Belongs to the Mo25 family.</text>
</comment>
<protein>
    <recommendedName>
        <fullName evidence="4">Mo25 family protein</fullName>
    </recommendedName>
</protein>
<evidence type="ECO:0000313" key="2">
    <source>
        <dbReference type="EMBL" id="CAE6109407.1"/>
    </source>
</evidence>
<dbReference type="PANTHER" id="PTHR10182">
    <property type="entry name" value="CALCIUM-BINDING PROTEIN 39-RELATED"/>
    <property type="match status" value="1"/>
</dbReference>
<gene>
    <name evidence="2" type="ORF">AARE701A_LOCUS15610</name>
</gene>
<dbReference type="FunFam" id="1.25.10.10:FF:000247">
    <property type="entry name" value="calcium-binding protein 39"/>
    <property type="match status" value="1"/>
</dbReference>
<evidence type="ECO:0008006" key="4">
    <source>
        <dbReference type="Google" id="ProtNLM"/>
    </source>
</evidence>
<evidence type="ECO:0000256" key="1">
    <source>
        <dbReference type="ARBA" id="ARBA00011012"/>
    </source>
</evidence>
<dbReference type="GO" id="GO:0043539">
    <property type="term" value="F:protein serine/threonine kinase activator activity"/>
    <property type="evidence" value="ECO:0007669"/>
    <property type="project" value="TreeGrafter"/>
</dbReference>
<dbReference type="AlphaFoldDB" id="A0A8S2ANF5"/>
<dbReference type="PANTHER" id="PTHR10182:SF3">
    <property type="entry name" value="PROTEIN MO25"/>
    <property type="match status" value="1"/>
</dbReference>
<dbReference type="GO" id="GO:0035556">
    <property type="term" value="P:intracellular signal transduction"/>
    <property type="evidence" value="ECO:0007669"/>
    <property type="project" value="TreeGrafter"/>
</dbReference>
<organism evidence="2 3">
    <name type="scientific">Arabidopsis arenosa</name>
    <name type="common">Sand rock-cress</name>
    <name type="synonym">Cardaminopsis arenosa</name>
    <dbReference type="NCBI Taxonomy" id="38785"/>
    <lineage>
        <taxon>Eukaryota</taxon>
        <taxon>Viridiplantae</taxon>
        <taxon>Streptophyta</taxon>
        <taxon>Embryophyta</taxon>
        <taxon>Tracheophyta</taxon>
        <taxon>Spermatophyta</taxon>
        <taxon>Magnoliopsida</taxon>
        <taxon>eudicotyledons</taxon>
        <taxon>Gunneridae</taxon>
        <taxon>Pentapetalae</taxon>
        <taxon>rosids</taxon>
        <taxon>malvids</taxon>
        <taxon>Brassicales</taxon>
        <taxon>Brassicaceae</taxon>
        <taxon>Camelineae</taxon>
        <taxon>Arabidopsis</taxon>
    </lineage>
</organism>
<dbReference type="InterPro" id="IPR013878">
    <property type="entry name" value="Mo25"/>
</dbReference>
<dbReference type="InterPro" id="IPR011989">
    <property type="entry name" value="ARM-like"/>
</dbReference>
<keyword evidence="3" id="KW-1185">Reference proteome</keyword>
<accession>A0A8S2ANF5</accession>
<name>A0A8S2ANF5_ARAAE</name>
<dbReference type="InterPro" id="IPR016024">
    <property type="entry name" value="ARM-type_fold"/>
</dbReference>
<dbReference type="EMBL" id="LR999456">
    <property type="protein sequence ID" value="CAE6109407.1"/>
    <property type="molecule type" value="Genomic_DNA"/>
</dbReference>